<keyword evidence="6" id="KW-1185">Reference proteome</keyword>
<dbReference type="GO" id="GO:0003677">
    <property type="term" value="F:DNA binding"/>
    <property type="evidence" value="ECO:0007669"/>
    <property type="project" value="UniProtKB-KW"/>
</dbReference>
<dbReference type="SMART" id="SM00420">
    <property type="entry name" value="HTH_DEOR"/>
    <property type="match status" value="1"/>
</dbReference>
<feature type="domain" description="HTH deoR-type" evidence="4">
    <location>
        <begin position="3"/>
        <end position="58"/>
    </location>
</feature>
<dbReference type="EMBL" id="QDKG01000008">
    <property type="protein sequence ID" value="PVH23956.1"/>
    <property type="molecule type" value="Genomic_DNA"/>
</dbReference>
<dbReference type="OrthoDB" id="9798651at2"/>
<dbReference type="SMART" id="SM01134">
    <property type="entry name" value="DeoRC"/>
    <property type="match status" value="1"/>
</dbReference>
<protein>
    <submittedName>
        <fullName evidence="5">DeoR/GlpR transcriptional regulator</fullName>
    </submittedName>
</protein>
<evidence type="ECO:0000256" key="2">
    <source>
        <dbReference type="ARBA" id="ARBA00023125"/>
    </source>
</evidence>
<dbReference type="PROSITE" id="PS51000">
    <property type="entry name" value="HTH_DEOR_2"/>
    <property type="match status" value="1"/>
</dbReference>
<dbReference type="InterPro" id="IPR037171">
    <property type="entry name" value="NagB/RpiA_transferase-like"/>
</dbReference>
<organism evidence="5 6">
    <name type="scientific">Sphingobacterium corticibacter</name>
    <dbReference type="NCBI Taxonomy" id="2171749"/>
    <lineage>
        <taxon>Bacteria</taxon>
        <taxon>Pseudomonadati</taxon>
        <taxon>Bacteroidota</taxon>
        <taxon>Sphingobacteriia</taxon>
        <taxon>Sphingobacteriales</taxon>
        <taxon>Sphingobacteriaceae</taxon>
        <taxon>Sphingobacterium</taxon>
    </lineage>
</organism>
<dbReference type="AlphaFoldDB" id="A0A2T8HET9"/>
<dbReference type="InterPro" id="IPR050313">
    <property type="entry name" value="Carb_Metab_HTH_regulators"/>
</dbReference>
<name>A0A2T8HET9_9SPHI</name>
<evidence type="ECO:0000313" key="6">
    <source>
        <dbReference type="Proteomes" id="UP000245627"/>
    </source>
</evidence>
<dbReference type="RefSeq" id="WP_116776993.1">
    <property type="nucleotide sequence ID" value="NZ_QDKG01000008.1"/>
</dbReference>
<gene>
    <name evidence="5" type="ORF">DC487_16015</name>
</gene>
<dbReference type="InterPro" id="IPR014036">
    <property type="entry name" value="DeoR-like_C"/>
</dbReference>
<dbReference type="GO" id="GO:0003700">
    <property type="term" value="F:DNA-binding transcription factor activity"/>
    <property type="evidence" value="ECO:0007669"/>
    <property type="project" value="InterPro"/>
</dbReference>
<keyword evidence="2" id="KW-0238">DNA-binding</keyword>
<proteinExistence type="predicted"/>
<dbReference type="PROSITE" id="PS00894">
    <property type="entry name" value="HTH_DEOR_1"/>
    <property type="match status" value="1"/>
</dbReference>
<reference evidence="5 6" key="1">
    <citation type="submission" date="2018-04" db="EMBL/GenBank/DDBJ databases">
        <title>Sphingobacterium cortibacter sp. nov.</title>
        <authorList>
            <person name="Li Y."/>
        </authorList>
    </citation>
    <scope>NUCLEOTIDE SEQUENCE [LARGE SCALE GENOMIC DNA]</scope>
    <source>
        <strain evidence="5 6">2c-3</strain>
    </source>
</reference>
<dbReference type="InterPro" id="IPR018356">
    <property type="entry name" value="Tscrpt_reg_HTH_DeoR_CS"/>
</dbReference>
<comment type="caution">
    <text evidence="5">The sequence shown here is derived from an EMBL/GenBank/DDBJ whole genome shotgun (WGS) entry which is preliminary data.</text>
</comment>
<dbReference type="InterPro" id="IPR036390">
    <property type="entry name" value="WH_DNA-bd_sf"/>
</dbReference>
<evidence type="ECO:0000256" key="1">
    <source>
        <dbReference type="ARBA" id="ARBA00023015"/>
    </source>
</evidence>
<evidence type="ECO:0000259" key="4">
    <source>
        <dbReference type="PROSITE" id="PS51000"/>
    </source>
</evidence>
<evidence type="ECO:0000313" key="5">
    <source>
        <dbReference type="EMBL" id="PVH23956.1"/>
    </source>
</evidence>
<dbReference type="SUPFAM" id="SSF100950">
    <property type="entry name" value="NagB/RpiA/CoA transferase-like"/>
    <property type="match status" value="1"/>
</dbReference>
<dbReference type="InterPro" id="IPR001034">
    <property type="entry name" value="DeoR_HTH"/>
</dbReference>
<dbReference type="SUPFAM" id="SSF46785">
    <property type="entry name" value="Winged helix' DNA-binding domain"/>
    <property type="match status" value="1"/>
</dbReference>
<keyword evidence="3" id="KW-0804">Transcription</keyword>
<dbReference type="PANTHER" id="PTHR30363:SF44">
    <property type="entry name" value="AGA OPERON TRANSCRIPTIONAL REPRESSOR-RELATED"/>
    <property type="match status" value="1"/>
</dbReference>
<keyword evidence="1" id="KW-0805">Transcription regulation</keyword>
<dbReference type="Pfam" id="PF08220">
    <property type="entry name" value="HTH_DeoR"/>
    <property type="match status" value="1"/>
</dbReference>
<evidence type="ECO:0000256" key="3">
    <source>
        <dbReference type="ARBA" id="ARBA00023163"/>
    </source>
</evidence>
<dbReference type="Proteomes" id="UP000245627">
    <property type="component" value="Unassembled WGS sequence"/>
</dbReference>
<dbReference type="PANTHER" id="PTHR30363">
    <property type="entry name" value="HTH-TYPE TRANSCRIPTIONAL REGULATOR SRLR-RELATED"/>
    <property type="match status" value="1"/>
</dbReference>
<sequence>MLRERRFEYIIKGLETKDLLTYEDMALGTGVSEDTIRRDVDLLHKNGLLSKVRGGAMKRSKNPLTFQDRNTHLKDEKRIIALKSQQFIHDGMTIFMDGGTTICAIVNYLPINSRLRIVTSNVMLVPILANYPNVELVLLGGQLNKETASTVGAAAAAQVEDYVADLYLMGTCGVDTAFGVSAVVAEDAVVKRAMVKSAKLIVALANQERLGLGEPFKICPLDKVDVLITNLDTTDEILDPFRNQSLTLI</sequence>
<dbReference type="Pfam" id="PF00455">
    <property type="entry name" value="DeoRC"/>
    <property type="match status" value="1"/>
</dbReference>
<accession>A0A2T8HET9</accession>